<dbReference type="PANTHER" id="PTHR11228">
    <property type="entry name" value="RADICAL SAM DOMAIN PROTEIN"/>
    <property type="match status" value="1"/>
</dbReference>
<dbReference type="GO" id="GO:0046872">
    <property type="term" value="F:metal ion binding"/>
    <property type="evidence" value="ECO:0007669"/>
    <property type="project" value="UniProtKB-KW"/>
</dbReference>
<accession>A0A4R3HW79</accession>
<dbReference type="RefSeq" id="WP_132259633.1">
    <property type="nucleotide sequence ID" value="NZ_SLZQ01000010.1"/>
</dbReference>
<evidence type="ECO:0000256" key="2">
    <source>
        <dbReference type="ARBA" id="ARBA00022691"/>
    </source>
</evidence>
<dbReference type="InterPro" id="IPR050377">
    <property type="entry name" value="Radical_SAM_PqqE_MftC-like"/>
</dbReference>
<evidence type="ECO:0000313" key="8">
    <source>
        <dbReference type="Proteomes" id="UP000295382"/>
    </source>
</evidence>
<sequence length="322" mass="36061">MIVVWRITERCNLACGFCAYDRRLPFARRDVAADQVERFAPILADYQKTSGDKVLLSWIGGEPLLWKPFFGLSKWLNNTLGIAVSTTTNGTTLHLQQTRDGILEQLTELTVSVDGLAPFHDDVRNWQGGWERLRASIIALARQRDATQSRLKLRANVVLMHDNLGQFEALCDELASWGIDEITFNQLGGRDRPEFFSAHRLTRTDAEALGRLVPALQKRLVSRGIRLCASPSYLERIESSAADRPLPVSDCSPGQRFLFIDEKGLLSPCNFTAAEFGVPLQEIRNVSDLLALPQIFSSRQKHCRPAVCQDCPSTQVFAKFAS</sequence>
<dbReference type="GO" id="GO:0051536">
    <property type="term" value="F:iron-sulfur cluster binding"/>
    <property type="evidence" value="ECO:0007669"/>
    <property type="project" value="UniProtKB-KW"/>
</dbReference>
<dbReference type="GO" id="GO:0003824">
    <property type="term" value="F:catalytic activity"/>
    <property type="evidence" value="ECO:0007669"/>
    <property type="project" value="InterPro"/>
</dbReference>
<keyword evidence="2" id="KW-0949">S-adenosyl-L-methionine</keyword>
<reference evidence="7 8" key="1">
    <citation type="submission" date="2019-03" db="EMBL/GenBank/DDBJ databases">
        <title>Genomic Encyclopedia of Type Strains, Phase IV (KMG-IV): sequencing the most valuable type-strain genomes for metagenomic binning, comparative biology and taxonomic classification.</title>
        <authorList>
            <person name="Goeker M."/>
        </authorList>
    </citation>
    <scope>NUCLEOTIDE SEQUENCE [LARGE SCALE GENOMIC DNA]</scope>
    <source>
        <strain evidence="7 8">DSM 7445</strain>
    </source>
</reference>
<evidence type="ECO:0000256" key="1">
    <source>
        <dbReference type="ARBA" id="ARBA00001966"/>
    </source>
</evidence>
<dbReference type="InterPro" id="IPR058240">
    <property type="entry name" value="rSAM_sf"/>
</dbReference>
<dbReference type="InterPro" id="IPR007197">
    <property type="entry name" value="rSAM"/>
</dbReference>
<dbReference type="PROSITE" id="PS51918">
    <property type="entry name" value="RADICAL_SAM"/>
    <property type="match status" value="1"/>
</dbReference>
<comment type="cofactor">
    <cofactor evidence="1">
        <name>[4Fe-4S] cluster</name>
        <dbReference type="ChEBI" id="CHEBI:49883"/>
    </cofactor>
</comment>
<keyword evidence="3" id="KW-0479">Metal-binding</keyword>
<keyword evidence="8" id="KW-1185">Reference proteome</keyword>
<dbReference type="SUPFAM" id="SSF102114">
    <property type="entry name" value="Radical SAM enzymes"/>
    <property type="match status" value="1"/>
</dbReference>
<evidence type="ECO:0000256" key="4">
    <source>
        <dbReference type="ARBA" id="ARBA00023004"/>
    </source>
</evidence>
<proteinExistence type="predicted"/>
<dbReference type="Proteomes" id="UP000295382">
    <property type="component" value="Unassembled WGS sequence"/>
</dbReference>
<comment type="caution">
    <text evidence="7">The sequence shown here is derived from an EMBL/GenBank/DDBJ whole genome shotgun (WGS) entry which is preliminary data.</text>
</comment>
<dbReference type="SFLD" id="SFLDS00029">
    <property type="entry name" value="Radical_SAM"/>
    <property type="match status" value="1"/>
</dbReference>
<evidence type="ECO:0000256" key="5">
    <source>
        <dbReference type="ARBA" id="ARBA00023014"/>
    </source>
</evidence>
<evidence type="ECO:0000256" key="3">
    <source>
        <dbReference type="ARBA" id="ARBA00022723"/>
    </source>
</evidence>
<evidence type="ECO:0000259" key="6">
    <source>
        <dbReference type="PROSITE" id="PS51918"/>
    </source>
</evidence>
<organism evidence="7 8">
    <name type="scientific">Paucimonas lemoignei</name>
    <name type="common">Pseudomonas lemoignei</name>
    <dbReference type="NCBI Taxonomy" id="29443"/>
    <lineage>
        <taxon>Bacteria</taxon>
        <taxon>Pseudomonadati</taxon>
        <taxon>Pseudomonadota</taxon>
        <taxon>Betaproteobacteria</taxon>
        <taxon>Burkholderiales</taxon>
        <taxon>Burkholderiaceae</taxon>
        <taxon>Paucimonas</taxon>
    </lineage>
</organism>
<name>A0A4R3HW79_PAULE</name>
<dbReference type="AlphaFoldDB" id="A0A4R3HW79"/>
<evidence type="ECO:0000313" key="7">
    <source>
        <dbReference type="EMBL" id="TCS35629.1"/>
    </source>
</evidence>
<keyword evidence="4" id="KW-0408">Iron</keyword>
<dbReference type="Pfam" id="PF04055">
    <property type="entry name" value="Radical_SAM"/>
    <property type="match status" value="1"/>
</dbReference>
<dbReference type="InterPro" id="IPR013785">
    <property type="entry name" value="Aldolase_TIM"/>
</dbReference>
<feature type="domain" description="Radical SAM core" evidence="6">
    <location>
        <begin position="1"/>
        <end position="238"/>
    </location>
</feature>
<dbReference type="CDD" id="cd01335">
    <property type="entry name" value="Radical_SAM"/>
    <property type="match status" value="1"/>
</dbReference>
<dbReference type="OrthoDB" id="9782387at2"/>
<dbReference type="PANTHER" id="PTHR11228:SF7">
    <property type="entry name" value="PQQA PEPTIDE CYCLASE"/>
    <property type="match status" value="1"/>
</dbReference>
<dbReference type="EMBL" id="SLZQ01000010">
    <property type="protein sequence ID" value="TCS35629.1"/>
    <property type="molecule type" value="Genomic_DNA"/>
</dbReference>
<dbReference type="Gene3D" id="3.20.20.70">
    <property type="entry name" value="Aldolase class I"/>
    <property type="match status" value="1"/>
</dbReference>
<protein>
    <submittedName>
        <fullName evidence="7">MoaA/NifB/PqqE/SkfB family radical SAM enzyme</fullName>
    </submittedName>
</protein>
<keyword evidence="5" id="KW-0411">Iron-sulfur</keyword>
<dbReference type="SFLD" id="SFLDG01067">
    <property type="entry name" value="SPASM/twitch_domain_containing"/>
    <property type="match status" value="1"/>
</dbReference>
<gene>
    <name evidence="7" type="ORF">EDC30_11098</name>
</gene>